<evidence type="ECO:0000256" key="3">
    <source>
        <dbReference type="ARBA" id="ARBA00022475"/>
    </source>
</evidence>
<feature type="transmembrane region" description="Helical" evidence="7">
    <location>
        <begin position="398"/>
        <end position="417"/>
    </location>
</feature>
<dbReference type="RefSeq" id="WP_250423548.1">
    <property type="nucleotide sequence ID" value="NZ_JAJKBJ010000004.1"/>
</dbReference>
<dbReference type="PROSITE" id="PS50850">
    <property type="entry name" value="MFS"/>
    <property type="match status" value="1"/>
</dbReference>
<feature type="transmembrane region" description="Helical" evidence="7">
    <location>
        <begin position="133"/>
        <end position="155"/>
    </location>
</feature>
<dbReference type="GO" id="GO:0022857">
    <property type="term" value="F:transmembrane transporter activity"/>
    <property type="evidence" value="ECO:0007669"/>
    <property type="project" value="InterPro"/>
</dbReference>
<proteinExistence type="predicted"/>
<feature type="domain" description="Major facilitator superfamily (MFS) profile" evidence="8">
    <location>
        <begin position="9"/>
        <end position="456"/>
    </location>
</feature>
<evidence type="ECO:0000313" key="9">
    <source>
        <dbReference type="EMBL" id="MCL9683446.1"/>
    </source>
</evidence>
<sequence length="468" mass="51813">MILSTKRITMFTVSLALFMDVLDTNIINTAIPTMAHNFKVNPVDLKIALISYLLSLAVFIPISGWTADKYGTKRIYISALGLFTISSFWCGYAHTLMDLVIGRSFQGIGGAFMISLGRLIIARTFERHQLVEAMSTVIIVVSLAVMLGPFVGGIITEQLSWPWIFWVNIPAGILAIVLAVYGLKDTVPKKARPFDLLGFILFGGSLALLCFSLSQLSEAGANQSLTLLIIFAALFTFIMYFFIAKNHPHPVINTKLFRFRTFRISVLGNLFSRLGFGGVPFLLPLFQQISLGFSAQLSGLLLVPIAFGIIFSKLLAFRILRRVGYKYYLIINTLFMGLILALFQIINNHTSVYTIASLTFIFGMFTAAQFTAMNSLAFAELSQEDLSDSTSITSTTQVLAQTFGVAVGAILLRYYSSNLKQPAILTTPVFHQAFFAMSIITMISLFIFMQLKVDDGQQMLVEEASPRT</sequence>
<keyword evidence="5 7" id="KW-1133">Transmembrane helix</keyword>
<dbReference type="InterPro" id="IPR020846">
    <property type="entry name" value="MFS_dom"/>
</dbReference>
<dbReference type="PRINTS" id="PR01036">
    <property type="entry name" value="TCRTETB"/>
</dbReference>
<gene>
    <name evidence="9" type="ORF">LOX96_05035</name>
</gene>
<feature type="transmembrane region" description="Helical" evidence="7">
    <location>
        <begin position="194"/>
        <end position="214"/>
    </location>
</feature>
<feature type="transmembrane region" description="Helical" evidence="7">
    <location>
        <begin position="47"/>
        <end position="67"/>
    </location>
</feature>
<dbReference type="AlphaFoldDB" id="A0A9X2CZ78"/>
<feature type="transmembrane region" description="Helical" evidence="7">
    <location>
        <begin position="100"/>
        <end position="121"/>
    </location>
</feature>
<evidence type="ECO:0000256" key="7">
    <source>
        <dbReference type="SAM" id="Phobius"/>
    </source>
</evidence>
<evidence type="ECO:0000256" key="1">
    <source>
        <dbReference type="ARBA" id="ARBA00004651"/>
    </source>
</evidence>
<evidence type="ECO:0000256" key="6">
    <source>
        <dbReference type="ARBA" id="ARBA00023136"/>
    </source>
</evidence>
<feature type="transmembrane region" description="Helical" evidence="7">
    <location>
        <begin position="295"/>
        <end position="315"/>
    </location>
</feature>
<dbReference type="Gene3D" id="1.20.1720.10">
    <property type="entry name" value="Multidrug resistance protein D"/>
    <property type="match status" value="1"/>
</dbReference>
<comment type="subcellular location">
    <subcellularLocation>
        <location evidence="1">Cell membrane</location>
        <topology evidence="1">Multi-pass membrane protein</topology>
    </subcellularLocation>
</comment>
<feature type="transmembrane region" description="Helical" evidence="7">
    <location>
        <begin position="429"/>
        <end position="449"/>
    </location>
</feature>
<accession>A0A9X2CZ78</accession>
<dbReference type="Pfam" id="PF07690">
    <property type="entry name" value="MFS_1"/>
    <property type="match status" value="2"/>
</dbReference>
<comment type="caution">
    <text evidence="9">The sequence shown here is derived from an EMBL/GenBank/DDBJ whole genome shotgun (WGS) entry which is preliminary data.</text>
</comment>
<dbReference type="GO" id="GO:0005886">
    <property type="term" value="C:plasma membrane"/>
    <property type="evidence" value="ECO:0007669"/>
    <property type="project" value="UniProtKB-SubCell"/>
</dbReference>
<protein>
    <submittedName>
        <fullName evidence="9">MFS transporter</fullName>
    </submittedName>
</protein>
<feature type="transmembrane region" description="Helical" evidence="7">
    <location>
        <begin position="161"/>
        <end position="182"/>
    </location>
</feature>
<organism evidence="9 10">
    <name type="scientific">Legionella maioricensis</name>
    <dbReference type="NCBI Taxonomy" id="2896528"/>
    <lineage>
        <taxon>Bacteria</taxon>
        <taxon>Pseudomonadati</taxon>
        <taxon>Pseudomonadota</taxon>
        <taxon>Gammaproteobacteria</taxon>
        <taxon>Legionellales</taxon>
        <taxon>Legionellaceae</taxon>
        <taxon>Legionella</taxon>
    </lineage>
</organism>
<dbReference type="EMBL" id="JAJKBJ010000004">
    <property type="protein sequence ID" value="MCL9683446.1"/>
    <property type="molecule type" value="Genomic_DNA"/>
</dbReference>
<keyword evidence="2" id="KW-0813">Transport</keyword>
<dbReference type="Proteomes" id="UP001139721">
    <property type="component" value="Unassembled WGS sequence"/>
</dbReference>
<dbReference type="InterPro" id="IPR011701">
    <property type="entry name" value="MFS"/>
</dbReference>
<evidence type="ECO:0000256" key="5">
    <source>
        <dbReference type="ARBA" id="ARBA00022989"/>
    </source>
</evidence>
<keyword evidence="4 7" id="KW-0812">Transmembrane</keyword>
<dbReference type="SUPFAM" id="SSF103473">
    <property type="entry name" value="MFS general substrate transporter"/>
    <property type="match status" value="1"/>
</dbReference>
<dbReference type="Gene3D" id="1.20.1250.20">
    <property type="entry name" value="MFS general substrate transporter like domains"/>
    <property type="match status" value="1"/>
</dbReference>
<feature type="transmembrane region" description="Helical" evidence="7">
    <location>
        <begin position="264"/>
        <end position="283"/>
    </location>
</feature>
<feature type="transmembrane region" description="Helical" evidence="7">
    <location>
        <begin position="352"/>
        <end position="377"/>
    </location>
</feature>
<dbReference type="PANTHER" id="PTHR42718">
    <property type="entry name" value="MAJOR FACILITATOR SUPERFAMILY MULTIDRUG TRANSPORTER MFSC"/>
    <property type="match status" value="1"/>
</dbReference>
<evidence type="ECO:0000256" key="2">
    <source>
        <dbReference type="ARBA" id="ARBA00022448"/>
    </source>
</evidence>
<keyword evidence="10" id="KW-1185">Reference proteome</keyword>
<name>A0A9X2CZ78_9GAMM</name>
<feature type="transmembrane region" description="Helical" evidence="7">
    <location>
        <begin position="327"/>
        <end position="346"/>
    </location>
</feature>
<dbReference type="InterPro" id="IPR036259">
    <property type="entry name" value="MFS_trans_sf"/>
</dbReference>
<reference evidence="9" key="1">
    <citation type="submission" date="2021-11" db="EMBL/GenBank/DDBJ databases">
        <title>Legionella maioricencis sp. nov., a new species isolated from hot water samples in Mallorca.</title>
        <authorList>
            <person name="Crespi S."/>
            <person name="Drasar V."/>
            <person name="Salva-Serra F."/>
            <person name="Jaen-Luchoro D."/>
            <person name="Pineiro-Iglesias B."/>
            <person name="Aliaga F."/>
            <person name="Fernandez-Juarez V."/>
            <person name="Coll G."/>
            <person name="Moore E.R.B."/>
            <person name="Bennasar-Figueras A."/>
        </authorList>
    </citation>
    <scope>NUCLEOTIDE SEQUENCE</scope>
    <source>
        <strain evidence="9">HCPI-6</strain>
    </source>
</reference>
<feature type="transmembrane region" description="Helical" evidence="7">
    <location>
        <begin position="226"/>
        <end position="243"/>
    </location>
</feature>
<evidence type="ECO:0000313" key="10">
    <source>
        <dbReference type="Proteomes" id="UP001139721"/>
    </source>
</evidence>
<feature type="transmembrane region" description="Helical" evidence="7">
    <location>
        <begin position="74"/>
        <end position="94"/>
    </location>
</feature>
<keyword evidence="3" id="KW-1003">Cell membrane</keyword>
<keyword evidence="6 7" id="KW-0472">Membrane</keyword>
<evidence type="ECO:0000256" key="4">
    <source>
        <dbReference type="ARBA" id="ARBA00022692"/>
    </source>
</evidence>
<evidence type="ECO:0000259" key="8">
    <source>
        <dbReference type="PROSITE" id="PS50850"/>
    </source>
</evidence>
<dbReference type="PANTHER" id="PTHR42718:SF46">
    <property type="entry name" value="BLR6921 PROTEIN"/>
    <property type="match status" value="1"/>
</dbReference>